<proteinExistence type="predicted"/>
<feature type="region of interest" description="Disordered" evidence="1">
    <location>
        <begin position="661"/>
        <end position="701"/>
    </location>
</feature>
<feature type="compositionally biased region" description="Basic and acidic residues" evidence="1">
    <location>
        <begin position="135"/>
        <end position="147"/>
    </location>
</feature>
<accession>A0A4Q9MAS9</accession>
<feature type="region of interest" description="Disordered" evidence="1">
    <location>
        <begin position="233"/>
        <end position="303"/>
    </location>
</feature>
<feature type="compositionally biased region" description="Basic residues" evidence="1">
    <location>
        <begin position="235"/>
        <end position="247"/>
    </location>
</feature>
<protein>
    <submittedName>
        <fullName evidence="3">Uncharacterized protein</fullName>
    </submittedName>
</protein>
<feature type="compositionally biased region" description="Basic and acidic residues" evidence="1">
    <location>
        <begin position="50"/>
        <end position="83"/>
    </location>
</feature>
<feature type="region of interest" description="Disordered" evidence="1">
    <location>
        <begin position="879"/>
        <end position="923"/>
    </location>
</feature>
<feature type="region of interest" description="Disordered" evidence="1">
    <location>
        <begin position="794"/>
        <end position="867"/>
    </location>
</feature>
<reference evidence="3" key="1">
    <citation type="submission" date="2019-01" db="EMBL/GenBank/DDBJ databases">
        <title>Draft genome sequences of three monokaryotic isolates of the white-rot basidiomycete fungus Dichomitus squalens.</title>
        <authorList>
            <consortium name="DOE Joint Genome Institute"/>
            <person name="Lopez S.C."/>
            <person name="Andreopoulos B."/>
            <person name="Pangilinan J."/>
            <person name="Lipzen A."/>
            <person name="Riley R."/>
            <person name="Ahrendt S."/>
            <person name="Ng V."/>
            <person name="Barry K."/>
            <person name="Daum C."/>
            <person name="Grigoriev I.V."/>
            <person name="Hilden K.S."/>
            <person name="Makela M.R."/>
            <person name="de Vries R.P."/>
        </authorList>
    </citation>
    <scope>NUCLEOTIDE SEQUENCE [LARGE SCALE GENOMIC DNA]</scope>
    <source>
        <strain evidence="3">OM18370.1</strain>
    </source>
</reference>
<feature type="chain" id="PRO_5020420473" evidence="2">
    <location>
        <begin position="23"/>
        <end position="923"/>
    </location>
</feature>
<dbReference type="EMBL" id="ML143485">
    <property type="protein sequence ID" value="TBU24209.1"/>
    <property type="molecule type" value="Genomic_DNA"/>
</dbReference>
<evidence type="ECO:0000256" key="1">
    <source>
        <dbReference type="SAM" id="MobiDB-lite"/>
    </source>
</evidence>
<feature type="compositionally biased region" description="Basic and acidic residues" evidence="1">
    <location>
        <begin position="256"/>
        <end position="269"/>
    </location>
</feature>
<feature type="region of interest" description="Disordered" evidence="1">
    <location>
        <begin position="558"/>
        <end position="582"/>
    </location>
</feature>
<feature type="compositionally biased region" description="Low complexity" evidence="1">
    <location>
        <begin position="767"/>
        <end position="781"/>
    </location>
</feature>
<feature type="region of interest" description="Disordered" evidence="1">
    <location>
        <begin position="761"/>
        <end position="781"/>
    </location>
</feature>
<feature type="signal peptide" evidence="2">
    <location>
        <begin position="1"/>
        <end position="22"/>
    </location>
</feature>
<feature type="compositionally biased region" description="Low complexity" evidence="1">
    <location>
        <begin position="881"/>
        <end position="911"/>
    </location>
</feature>
<name>A0A4Q9MAS9_9APHY</name>
<dbReference type="OrthoDB" id="3362371at2759"/>
<gene>
    <name evidence="3" type="ORF">BD311DRAFT_36340</name>
</gene>
<evidence type="ECO:0000256" key="2">
    <source>
        <dbReference type="SAM" id="SignalP"/>
    </source>
</evidence>
<keyword evidence="2" id="KW-0732">Signal</keyword>
<sequence>MVAITRRFALLAALSSIAAVSALPPAVRGELIRADEPHPAISIPARHSVRGKETKAAVDDNRTGDTGTDREEHKTNSTKETPKDNSQSDSSGTKDRPHTKPVLPLPTPLVSHAKAEATGSLHEKGGKIGQKHHSGSREDRANERRETYSIDPMTRMRSLWVGGGAAARDIKLETLPPRLDKRHHHHNHGPDKVIVKGHDDHVNLHDRSFGSVVGRDHTNDHNPVVVERSIDQVHVRRSPSPRHHHHHSPDTVVIKGDNDHVHARREPSPHHRHHPDKVVVEGDNDHVHLRRSPVPHHRHRRPDKVIVQGSDDHVHARREPSPHHHHHLDEVVVEGDNDHVHLRRSPAPRHRHQRPDKVIVKGSDDHVRIHRSPHHHNHPEEVVVKGDHDRVHVHRRSFHRRHHQKAIIKGNNQHVHLGRSPAPAPEPHHRHHSDKVVVKGDHDHVDVHRKRSRDYRQPIVIPGNRGKAYLIAHKASTDDIPLANANVGVGVNIRRDTGMAGVPGMIDIMSQVADSPVGQRVASLVLAASGDDASSGDSPFVLNASDTDRTEMYMVPASSTNNTSANSATSGTPAAPSPSTLSADAVTAGPDITSFVKVLLQMPIFEAASAEMKPYCATFDPRPSAPAPMTVESCMNATSSDPHKSQTFAYEPATGIIRPMWYQGEDDGTSSDSTPSPSGSTAGSSPSASSTDDSSTPVSNKVADVTSFEQEAVDGEFGDSTHSPMPVPKTLSAQALGSAQNVTLMFSPMAAEVLPDSPVGKLAVQPSGTDSSSASATTDSGSDTLLATVSATFSSATSAPTSESVADPLSSASTTDASATDTDTGSSSVVTAEATSTSSATSSDSASSVSSTSGSGLTATATPPAALEVKVYNPYVEDTADSVSTSGTDSGASTTTDPSPTSTMTPVSTVPYEWMFSPTTSAR</sequence>
<feature type="compositionally biased region" description="Low complexity" evidence="1">
    <location>
        <begin position="670"/>
        <end position="697"/>
    </location>
</feature>
<feature type="compositionally biased region" description="Low complexity" evidence="1">
    <location>
        <begin position="794"/>
        <end position="866"/>
    </location>
</feature>
<evidence type="ECO:0000313" key="3">
    <source>
        <dbReference type="EMBL" id="TBU24209.1"/>
    </source>
</evidence>
<dbReference type="Proteomes" id="UP000292957">
    <property type="component" value="Unassembled WGS sequence"/>
</dbReference>
<dbReference type="AlphaFoldDB" id="A0A4Q9MAS9"/>
<organism evidence="3">
    <name type="scientific">Dichomitus squalens</name>
    <dbReference type="NCBI Taxonomy" id="114155"/>
    <lineage>
        <taxon>Eukaryota</taxon>
        <taxon>Fungi</taxon>
        <taxon>Dikarya</taxon>
        <taxon>Basidiomycota</taxon>
        <taxon>Agaricomycotina</taxon>
        <taxon>Agaricomycetes</taxon>
        <taxon>Polyporales</taxon>
        <taxon>Polyporaceae</taxon>
        <taxon>Dichomitus</taxon>
    </lineage>
</organism>
<feature type="compositionally biased region" description="Basic and acidic residues" evidence="1">
    <location>
        <begin position="276"/>
        <end position="287"/>
    </location>
</feature>
<feature type="compositionally biased region" description="Basic residues" evidence="1">
    <location>
        <begin position="288"/>
        <end position="302"/>
    </location>
</feature>
<feature type="region of interest" description="Disordered" evidence="1">
    <location>
        <begin position="38"/>
        <end position="147"/>
    </location>
</feature>